<evidence type="ECO:0000313" key="2">
    <source>
        <dbReference type="EMBL" id="KAJ1213805.1"/>
    </source>
</evidence>
<accession>A0AAV7WLY9</accession>
<keyword evidence="3" id="KW-1185">Reference proteome</keyword>
<feature type="region of interest" description="Disordered" evidence="1">
    <location>
        <begin position="71"/>
        <end position="99"/>
    </location>
</feature>
<proteinExistence type="predicted"/>
<sequence length="230" mass="25430">MEATFQRAIKSKPINQVGATASPQKKKELPKTPQATRPCGPTTHEGDCPAKGQKCLACGKMNQYVKVCRSTPATEGPKRNTTNQVKTESVMTEDDDMDEDVPKGTIHIVHVVDPDPRQLQTAFHCQVMVEGQPINILPLNRHQAMKSHPALHPTTTRMYAYGTTMFLPLAGVFTTTIRHQDQPTKTKVYVIKGGADMLLSCHTAEQLQLVQIAFGVYISALDFLFALQLF</sequence>
<feature type="compositionally biased region" description="Polar residues" evidence="1">
    <location>
        <begin position="13"/>
        <end position="23"/>
    </location>
</feature>
<organism evidence="2 3">
    <name type="scientific">Pleurodeles waltl</name>
    <name type="common">Iberian ribbed newt</name>
    <dbReference type="NCBI Taxonomy" id="8319"/>
    <lineage>
        <taxon>Eukaryota</taxon>
        <taxon>Metazoa</taxon>
        <taxon>Chordata</taxon>
        <taxon>Craniata</taxon>
        <taxon>Vertebrata</taxon>
        <taxon>Euteleostomi</taxon>
        <taxon>Amphibia</taxon>
        <taxon>Batrachia</taxon>
        <taxon>Caudata</taxon>
        <taxon>Salamandroidea</taxon>
        <taxon>Salamandridae</taxon>
        <taxon>Pleurodelinae</taxon>
        <taxon>Pleurodeles</taxon>
    </lineage>
</organism>
<dbReference type="EMBL" id="JANPWB010000001">
    <property type="protein sequence ID" value="KAJ1213805.1"/>
    <property type="molecule type" value="Genomic_DNA"/>
</dbReference>
<evidence type="ECO:0000256" key="1">
    <source>
        <dbReference type="SAM" id="MobiDB-lite"/>
    </source>
</evidence>
<comment type="caution">
    <text evidence="2">The sequence shown here is derived from an EMBL/GenBank/DDBJ whole genome shotgun (WGS) entry which is preliminary data.</text>
</comment>
<dbReference type="AlphaFoldDB" id="A0AAV7WLY9"/>
<protein>
    <submittedName>
        <fullName evidence="2">Uncharacterized protein</fullName>
    </submittedName>
</protein>
<reference evidence="2" key="1">
    <citation type="journal article" date="2022" name="bioRxiv">
        <title>Sequencing and chromosome-scale assembly of the giantPleurodeles waltlgenome.</title>
        <authorList>
            <person name="Brown T."/>
            <person name="Elewa A."/>
            <person name="Iarovenko S."/>
            <person name="Subramanian E."/>
            <person name="Araus A.J."/>
            <person name="Petzold A."/>
            <person name="Susuki M."/>
            <person name="Suzuki K.-i.T."/>
            <person name="Hayashi T."/>
            <person name="Toyoda A."/>
            <person name="Oliveira C."/>
            <person name="Osipova E."/>
            <person name="Leigh N.D."/>
            <person name="Simon A."/>
            <person name="Yun M.H."/>
        </authorList>
    </citation>
    <scope>NUCLEOTIDE SEQUENCE</scope>
    <source>
        <strain evidence="2">20211129_DDA</strain>
        <tissue evidence="2">Liver</tissue>
    </source>
</reference>
<dbReference type="Proteomes" id="UP001066276">
    <property type="component" value="Chromosome 1_1"/>
</dbReference>
<gene>
    <name evidence="2" type="ORF">NDU88_001436</name>
</gene>
<feature type="region of interest" description="Disordered" evidence="1">
    <location>
        <begin position="1"/>
        <end position="48"/>
    </location>
</feature>
<name>A0AAV7WLY9_PLEWA</name>
<evidence type="ECO:0000313" key="3">
    <source>
        <dbReference type="Proteomes" id="UP001066276"/>
    </source>
</evidence>